<keyword evidence="1" id="KW-0378">Hydrolase</keyword>
<reference evidence="2" key="1">
    <citation type="journal article" date="2019" name="Int. J. Syst. Evol. Microbiol.">
        <title>The Global Catalogue of Microorganisms (GCM) 10K type strain sequencing project: providing services to taxonomists for standard genome sequencing and annotation.</title>
        <authorList>
            <consortium name="The Broad Institute Genomics Platform"/>
            <consortium name="The Broad Institute Genome Sequencing Center for Infectious Disease"/>
            <person name="Wu L."/>
            <person name="Ma J."/>
        </authorList>
    </citation>
    <scope>NUCLEOTIDE SEQUENCE [LARGE SCALE GENOMIC DNA]</scope>
    <source>
        <strain evidence="2">KCTC 23984</strain>
    </source>
</reference>
<comment type="caution">
    <text evidence="1">The sequence shown here is derived from an EMBL/GenBank/DDBJ whole genome shotgun (WGS) entry which is preliminary data.</text>
</comment>
<name>A0ABW6BX86_9BACT</name>
<dbReference type="RefSeq" id="WP_377485886.1">
    <property type="nucleotide sequence ID" value="NZ_JBHUOX010000010.1"/>
</dbReference>
<sequence>MPVRFIWGDRDVFERPVTGMRKASAIQDMRFEVVENAGHSPWLDQRERCADLAAAML</sequence>
<dbReference type="SUPFAM" id="SSF53474">
    <property type="entry name" value="alpha/beta-Hydrolases"/>
    <property type="match status" value="1"/>
</dbReference>
<gene>
    <name evidence="1" type="ORF">ACFS7Z_14690</name>
</gene>
<evidence type="ECO:0000313" key="1">
    <source>
        <dbReference type="EMBL" id="MFD3001616.1"/>
    </source>
</evidence>
<dbReference type="GO" id="GO:0016787">
    <property type="term" value="F:hydrolase activity"/>
    <property type="evidence" value="ECO:0007669"/>
    <property type="project" value="UniProtKB-KW"/>
</dbReference>
<dbReference type="InterPro" id="IPR029058">
    <property type="entry name" value="AB_hydrolase_fold"/>
</dbReference>
<proteinExistence type="predicted"/>
<accession>A0ABW6BX86</accession>
<protein>
    <submittedName>
        <fullName evidence="1">Alpha/beta fold hydrolase</fullName>
    </submittedName>
</protein>
<dbReference type="Proteomes" id="UP001597641">
    <property type="component" value="Unassembled WGS sequence"/>
</dbReference>
<keyword evidence="2" id="KW-1185">Reference proteome</keyword>
<dbReference type="EMBL" id="JBHUOX010000010">
    <property type="protein sequence ID" value="MFD3001616.1"/>
    <property type="molecule type" value="Genomic_DNA"/>
</dbReference>
<organism evidence="1 2">
    <name type="scientific">Pontibacter toksunensis</name>
    <dbReference type="NCBI Taxonomy" id="1332631"/>
    <lineage>
        <taxon>Bacteria</taxon>
        <taxon>Pseudomonadati</taxon>
        <taxon>Bacteroidota</taxon>
        <taxon>Cytophagia</taxon>
        <taxon>Cytophagales</taxon>
        <taxon>Hymenobacteraceae</taxon>
        <taxon>Pontibacter</taxon>
    </lineage>
</organism>
<dbReference type="Gene3D" id="3.40.50.1820">
    <property type="entry name" value="alpha/beta hydrolase"/>
    <property type="match status" value="1"/>
</dbReference>
<evidence type="ECO:0000313" key="2">
    <source>
        <dbReference type="Proteomes" id="UP001597641"/>
    </source>
</evidence>